<dbReference type="EMBL" id="DRVT01000003">
    <property type="protein sequence ID" value="HHI48575.1"/>
    <property type="molecule type" value="Genomic_DNA"/>
</dbReference>
<proteinExistence type="inferred from homology"/>
<name>A0A7J3UXJ1_9CREN</name>
<reference evidence="7" key="1">
    <citation type="journal article" date="2020" name="mSystems">
        <title>Genome- and Community-Level Interaction Insights into Carbon Utilization and Element Cycling Functions of Hydrothermarchaeota in Hydrothermal Sediment.</title>
        <authorList>
            <person name="Zhou Z."/>
            <person name="Liu Y."/>
            <person name="Xu W."/>
            <person name="Pan J."/>
            <person name="Luo Z.H."/>
            <person name="Li M."/>
        </authorList>
    </citation>
    <scope>NUCLEOTIDE SEQUENCE [LARGE SCALE GENOMIC DNA]</scope>
    <source>
        <strain evidence="7">SpSt-1038</strain>
    </source>
</reference>
<accession>A0A7J3UXJ1</accession>
<dbReference type="GO" id="GO:0022625">
    <property type="term" value="C:cytosolic large ribosomal subunit"/>
    <property type="evidence" value="ECO:0007669"/>
    <property type="project" value="UniProtKB-UniRule"/>
</dbReference>
<dbReference type="InterPro" id="IPR036789">
    <property type="entry name" value="Ribosomal_uL6-like_a/b-dom_sf"/>
</dbReference>
<dbReference type="GO" id="GO:0002181">
    <property type="term" value="P:cytoplasmic translation"/>
    <property type="evidence" value="ECO:0007669"/>
    <property type="project" value="TreeGrafter"/>
</dbReference>
<dbReference type="PANTHER" id="PTHR11655:SF16">
    <property type="entry name" value="60S RIBOSOMAL PROTEIN L9"/>
    <property type="match status" value="1"/>
</dbReference>
<feature type="domain" description="Large ribosomal subunit protein uL6 alpha-beta" evidence="6">
    <location>
        <begin position="13"/>
        <end position="85"/>
    </location>
</feature>
<dbReference type="Gene3D" id="3.90.930.12">
    <property type="entry name" value="Ribosomal protein L6, alpha-beta domain"/>
    <property type="match status" value="2"/>
</dbReference>
<dbReference type="PIRSF" id="PIRSF002162">
    <property type="entry name" value="Ribosomal_L6"/>
    <property type="match status" value="1"/>
</dbReference>
<comment type="caution">
    <text evidence="7">The sequence shown here is derived from an EMBL/GenBank/DDBJ whole genome shotgun (WGS) entry which is preliminary data.</text>
</comment>
<dbReference type="InterPro" id="IPR019907">
    <property type="entry name" value="Ribosomal_uL6_arc"/>
</dbReference>
<dbReference type="NCBIfam" id="NF004037">
    <property type="entry name" value="PRK05518.1"/>
    <property type="match status" value="1"/>
</dbReference>
<dbReference type="FunFam" id="3.90.930.12:FF:000004">
    <property type="entry name" value="60S ribosomal protein L9"/>
    <property type="match status" value="1"/>
</dbReference>
<evidence type="ECO:0000256" key="5">
    <source>
        <dbReference type="HAMAP-Rule" id="MF_01365"/>
    </source>
</evidence>
<evidence type="ECO:0000256" key="4">
    <source>
        <dbReference type="ARBA" id="ARBA00023274"/>
    </source>
</evidence>
<dbReference type="SUPFAM" id="SSF56053">
    <property type="entry name" value="Ribosomal protein L6"/>
    <property type="match status" value="2"/>
</dbReference>
<sequence>MHVVEFASAKVQIPEGVQVELNASAVTVIGPKGKLTRDFSHAGLRLSIDGSAVDVAATMKGKKQRALVGTVASHIKNMIKGVTQGHVYKMKVVYAHFPITVKVAGKDVLIENFMGERSKRRAKIVGNAKVTVQGEELLIEGVDKEEVGQTAANIHMATHVKKMDPRVFQDGIYLAERV</sequence>
<evidence type="ECO:0000256" key="1">
    <source>
        <dbReference type="ARBA" id="ARBA00022730"/>
    </source>
</evidence>
<dbReference type="InterPro" id="IPR020040">
    <property type="entry name" value="Ribosomal_uL6_a/b-dom"/>
</dbReference>
<comment type="similarity">
    <text evidence="5">Belongs to the universal ribosomal protein uL6 family.</text>
</comment>
<dbReference type="Pfam" id="PF00347">
    <property type="entry name" value="Ribosomal_L6"/>
    <property type="match status" value="2"/>
</dbReference>
<evidence type="ECO:0000259" key="6">
    <source>
        <dbReference type="Pfam" id="PF00347"/>
    </source>
</evidence>
<dbReference type="FunFam" id="3.90.930.12:FF:000008">
    <property type="entry name" value="50S ribosomal protein L6"/>
    <property type="match status" value="1"/>
</dbReference>
<comment type="function">
    <text evidence="5">This protein binds to the 23S rRNA, and is important in its secondary structure. It is located near the subunit interface in the base of the L7/L12 stalk, and near the tRNA binding site of the peptidyltransferase center.</text>
</comment>
<dbReference type="NCBIfam" id="TIGR03653">
    <property type="entry name" value="uL6_arch"/>
    <property type="match status" value="1"/>
</dbReference>
<evidence type="ECO:0000313" key="7">
    <source>
        <dbReference type="EMBL" id="HHI48575.1"/>
    </source>
</evidence>
<gene>
    <name evidence="5" type="primary">rpl6</name>
    <name evidence="7" type="ORF">ENL91_00195</name>
</gene>
<dbReference type="GO" id="GO:0003735">
    <property type="term" value="F:structural constituent of ribosome"/>
    <property type="evidence" value="ECO:0007669"/>
    <property type="project" value="UniProtKB-UniRule"/>
</dbReference>
<dbReference type="InterPro" id="IPR000702">
    <property type="entry name" value="Ribosomal_uL6-like"/>
</dbReference>
<feature type="domain" description="Large ribosomal subunit protein uL6 alpha-beta" evidence="6">
    <location>
        <begin position="97"/>
        <end position="171"/>
    </location>
</feature>
<dbReference type="GO" id="GO:0019843">
    <property type="term" value="F:rRNA binding"/>
    <property type="evidence" value="ECO:0007669"/>
    <property type="project" value="UniProtKB-UniRule"/>
</dbReference>
<dbReference type="PANTHER" id="PTHR11655">
    <property type="entry name" value="60S/50S RIBOSOMAL PROTEIN L6/L9"/>
    <property type="match status" value="1"/>
</dbReference>
<keyword evidence="4 5" id="KW-0687">Ribonucleoprotein</keyword>
<keyword evidence="2 5" id="KW-0694">RNA-binding</keyword>
<dbReference type="AlphaFoldDB" id="A0A7J3UXJ1"/>
<protein>
    <recommendedName>
        <fullName evidence="5">Large ribosomal subunit protein uL6</fullName>
    </recommendedName>
</protein>
<keyword evidence="3 5" id="KW-0689">Ribosomal protein</keyword>
<keyword evidence="1 5" id="KW-0699">rRNA-binding</keyword>
<comment type="subunit">
    <text evidence="5">Part of the 50S ribosomal subunit.</text>
</comment>
<evidence type="ECO:0000256" key="2">
    <source>
        <dbReference type="ARBA" id="ARBA00022884"/>
    </source>
</evidence>
<dbReference type="HAMAP" id="MF_01365_A">
    <property type="entry name" value="Ribosomal_uL6_A"/>
    <property type="match status" value="1"/>
</dbReference>
<evidence type="ECO:0000256" key="3">
    <source>
        <dbReference type="ARBA" id="ARBA00022980"/>
    </source>
</evidence>
<organism evidence="7">
    <name type="scientific">Candidatus Methanosuratincola petrocarbonis</name>
    <name type="common">ex Vanwonterghem et al. 2016</name>
    <dbReference type="NCBI Taxonomy" id="1867261"/>
    <lineage>
        <taxon>Archaea</taxon>
        <taxon>Thermoproteota</taxon>
        <taxon>Methanosuratincolia</taxon>
        <taxon>Candidatus Methanomethylicales</taxon>
        <taxon>Candidatus Methanomethylicaceae</taxon>
        <taxon>Candidatus Methanosuratincola (ex Vanwonterghem et al. 2016)</taxon>
    </lineage>
</organism>